<name>A0A1M6C1J6_9FIRM</name>
<dbReference type="RefSeq" id="WP_073046756.1">
    <property type="nucleotide sequence ID" value="NZ_FQZL01000005.1"/>
</dbReference>
<gene>
    <name evidence="5" type="ORF">SAMN02745751_00548</name>
</gene>
<evidence type="ECO:0000259" key="4">
    <source>
        <dbReference type="PROSITE" id="PS50949"/>
    </source>
</evidence>
<dbReference type="Gene3D" id="1.20.120.530">
    <property type="entry name" value="GntR ligand-binding domain-like"/>
    <property type="match status" value="1"/>
</dbReference>
<dbReference type="STRING" id="1121476.SAMN02745751_00548"/>
<feature type="domain" description="HTH gntR-type" evidence="4">
    <location>
        <begin position="7"/>
        <end position="74"/>
    </location>
</feature>
<dbReference type="PANTHER" id="PTHR43537">
    <property type="entry name" value="TRANSCRIPTIONAL REGULATOR, GNTR FAMILY"/>
    <property type="match status" value="1"/>
</dbReference>
<dbReference type="InterPro" id="IPR036388">
    <property type="entry name" value="WH-like_DNA-bd_sf"/>
</dbReference>
<keyword evidence="1" id="KW-0805">Transcription regulation</keyword>
<dbReference type="InterPro" id="IPR000524">
    <property type="entry name" value="Tscrpt_reg_HTH_GntR"/>
</dbReference>
<dbReference type="GO" id="GO:0003700">
    <property type="term" value="F:DNA-binding transcription factor activity"/>
    <property type="evidence" value="ECO:0007669"/>
    <property type="project" value="InterPro"/>
</dbReference>
<dbReference type="InterPro" id="IPR008920">
    <property type="entry name" value="TF_FadR/GntR_C"/>
</dbReference>
<evidence type="ECO:0000313" key="6">
    <source>
        <dbReference type="Proteomes" id="UP000184052"/>
    </source>
</evidence>
<dbReference type="InterPro" id="IPR011711">
    <property type="entry name" value="GntR_C"/>
</dbReference>
<dbReference type="PROSITE" id="PS50949">
    <property type="entry name" value="HTH_GNTR"/>
    <property type="match status" value="1"/>
</dbReference>
<accession>A0A1M6C1J6</accession>
<evidence type="ECO:0000256" key="3">
    <source>
        <dbReference type="ARBA" id="ARBA00023163"/>
    </source>
</evidence>
<dbReference type="Proteomes" id="UP000184052">
    <property type="component" value="Unassembled WGS sequence"/>
</dbReference>
<dbReference type="Pfam" id="PF00392">
    <property type="entry name" value="GntR"/>
    <property type="match status" value="1"/>
</dbReference>
<dbReference type="SUPFAM" id="SSF46785">
    <property type="entry name" value="Winged helix' DNA-binding domain"/>
    <property type="match status" value="1"/>
</dbReference>
<keyword evidence="6" id="KW-1185">Reference proteome</keyword>
<reference evidence="5 6" key="1">
    <citation type="submission" date="2016-11" db="EMBL/GenBank/DDBJ databases">
        <authorList>
            <person name="Jaros S."/>
            <person name="Januszkiewicz K."/>
            <person name="Wedrychowicz H."/>
        </authorList>
    </citation>
    <scope>NUCLEOTIDE SEQUENCE [LARGE SCALE GENOMIC DNA]</scope>
    <source>
        <strain evidence="5 6">DSM 17477</strain>
    </source>
</reference>
<proteinExistence type="predicted"/>
<sequence>MQKISRKTLTDQIYEILREEIIQQNIVSGTRLQFKELQEKYSISSSPLREAMNRLYQDGLVTYFSNKGAQVVTFTEADVNEVYDLYCELDCIAIRYAFDSGKVEEMYVDLKNNLVETGKCLETGSFMEFNRLSDDFHNIIYSYANNGRLLKMANQLRGQFTILSNLYEEKMENRQAIYDNHSEILKRLIDDDIKGVVELVRNSFNSSKSFVLERMKAADS</sequence>
<dbReference type="EMBL" id="FQZL01000005">
    <property type="protein sequence ID" value="SHI54887.1"/>
    <property type="molecule type" value="Genomic_DNA"/>
</dbReference>
<dbReference type="GO" id="GO:0003677">
    <property type="term" value="F:DNA binding"/>
    <property type="evidence" value="ECO:0007669"/>
    <property type="project" value="UniProtKB-KW"/>
</dbReference>
<dbReference type="PANTHER" id="PTHR43537:SF24">
    <property type="entry name" value="GLUCONATE OPERON TRANSCRIPTIONAL REPRESSOR"/>
    <property type="match status" value="1"/>
</dbReference>
<evidence type="ECO:0000256" key="2">
    <source>
        <dbReference type="ARBA" id="ARBA00023125"/>
    </source>
</evidence>
<keyword evidence="2 5" id="KW-0238">DNA-binding</keyword>
<evidence type="ECO:0000256" key="1">
    <source>
        <dbReference type="ARBA" id="ARBA00023015"/>
    </source>
</evidence>
<dbReference type="AlphaFoldDB" id="A0A1M6C1J6"/>
<dbReference type="InterPro" id="IPR036390">
    <property type="entry name" value="WH_DNA-bd_sf"/>
</dbReference>
<dbReference type="Gene3D" id="1.10.10.10">
    <property type="entry name" value="Winged helix-like DNA-binding domain superfamily/Winged helix DNA-binding domain"/>
    <property type="match status" value="1"/>
</dbReference>
<dbReference type="SMART" id="SM00345">
    <property type="entry name" value="HTH_GNTR"/>
    <property type="match status" value="1"/>
</dbReference>
<dbReference type="SUPFAM" id="SSF48008">
    <property type="entry name" value="GntR ligand-binding domain-like"/>
    <property type="match status" value="1"/>
</dbReference>
<evidence type="ECO:0000313" key="5">
    <source>
        <dbReference type="EMBL" id="SHI54887.1"/>
    </source>
</evidence>
<dbReference type="Pfam" id="PF07729">
    <property type="entry name" value="FCD"/>
    <property type="match status" value="1"/>
</dbReference>
<organism evidence="5 6">
    <name type="scientific">Dethiosulfatibacter aminovorans DSM 17477</name>
    <dbReference type="NCBI Taxonomy" id="1121476"/>
    <lineage>
        <taxon>Bacteria</taxon>
        <taxon>Bacillati</taxon>
        <taxon>Bacillota</taxon>
        <taxon>Tissierellia</taxon>
        <taxon>Dethiosulfatibacter</taxon>
    </lineage>
</organism>
<keyword evidence="3" id="KW-0804">Transcription</keyword>
<protein>
    <submittedName>
        <fullName evidence="5">DNA-binding transcriptional regulator, GntR family</fullName>
    </submittedName>
</protein>